<accession>A1ZEX0</accession>
<comment type="caution">
    <text evidence="1">The sequence shown here is derived from an EMBL/GenBank/DDBJ whole genome shotgun (WGS) entry which is preliminary data.</text>
</comment>
<dbReference type="Proteomes" id="UP000004095">
    <property type="component" value="Unassembled WGS sequence"/>
</dbReference>
<keyword evidence="2" id="KW-1185">Reference proteome</keyword>
<name>A1ZEX0_MICM2</name>
<organism evidence="1 2">
    <name type="scientific">Microscilla marina ATCC 23134</name>
    <dbReference type="NCBI Taxonomy" id="313606"/>
    <lineage>
        <taxon>Bacteria</taxon>
        <taxon>Pseudomonadati</taxon>
        <taxon>Bacteroidota</taxon>
        <taxon>Cytophagia</taxon>
        <taxon>Cytophagales</taxon>
        <taxon>Microscillaceae</taxon>
        <taxon>Microscilla</taxon>
    </lineage>
</organism>
<evidence type="ECO:0000313" key="1">
    <source>
        <dbReference type="EMBL" id="EAY31072.1"/>
    </source>
</evidence>
<proteinExistence type="predicted"/>
<protein>
    <submittedName>
        <fullName evidence="1">Uncharacterized protein</fullName>
    </submittedName>
</protein>
<dbReference type="RefSeq" id="WP_002694220.1">
    <property type="nucleotide sequence ID" value="NZ_AAWS01000004.1"/>
</dbReference>
<gene>
    <name evidence="1" type="ORF">M23134_07480</name>
</gene>
<evidence type="ECO:0000313" key="2">
    <source>
        <dbReference type="Proteomes" id="UP000004095"/>
    </source>
</evidence>
<sequence length="304" mass="34119">MSQSNTTRRIDCKSKQLQNLAQNKIKKTVLIALLSLFVGSLYAQAPENIYQFIGKNKRFIKQKLATLTLIRGWGNGKPIDYEDAKGANLKFKCNAQNICQGISLFNFKDESDRIQTTLKHISKAQWQLINVWKSGSSTCYRFEKKGKQLNARVTDKQLLVIGYPVSEFGWRKAPKTINQTLVASEKKRITSSIANTPKKTSAVVGKPETMATIVKLAGNQLTVYSPNIPSSLKVGVAGNISRFYKKKLGNTSMSYWLVIGKGIITHIQGQVVTFKITDRMKMTVNGKIKNFFVKGKEIKFAWGK</sequence>
<reference evidence="1 2" key="1">
    <citation type="submission" date="2007-01" db="EMBL/GenBank/DDBJ databases">
        <authorList>
            <person name="Haygood M."/>
            <person name="Podell S."/>
            <person name="Anderson C."/>
            <person name="Hopkinson B."/>
            <person name="Roe K."/>
            <person name="Barbeau K."/>
            <person name="Gaasterland T."/>
            <person name="Ferriera S."/>
            <person name="Johnson J."/>
            <person name="Kravitz S."/>
            <person name="Beeson K."/>
            <person name="Sutton G."/>
            <person name="Rogers Y.-H."/>
            <person name="Friedman R."/>
            <person name="Frazier M."/>
            <person name="Venter J.C."/>
        </authorList>
    </citation>
    <scope>NUCLEOTIDE SEQUENCE [LARGE SCALE GENOMIC DNA]</scope>
    <source>
        <strain evidence="1 2">ATCC 23134</strain>
    </source>
</reference>
<dbReference type="AlphaFoldDB" id="A1ZEX0"/>
<dbReference type="EMBL" id="AAWS01000004">
    <property type="protein sequence ID" value="EAY31072.1"/>
    <property type="molecule type" value="Genomic_DNA"/>
</dbReference>